<organism evidence="5 6">
    <name type="scientific">Brevibacillus invocatus</name>
    <dbReference type="NCBI Taxonomy" id="173959"/>
    <lineage>
        <taxon>Bacteria</taxon>
        <taxon>Bacillati</taxon>
        <taxon>Bacillota</taxon>
        <taxon>Bacilli</taxon>
        <taxon>Bacillales</taxon>
        <taxon>Paenibacillaceae</taxon>
        <taxon>Brevibacillus</taxon>
    </lineage>
</organism>
<accession>A0A3M8C9P7</accession>
<dbReference type="PANTHER" id="PTHR23077">
    <property type="entry name" value="AAA-FAMILY ATPASE"/>
    <property type="match status" value="1"/>
</dbReference>
<gene>
    <name evidence="5" type="ORF">EDM52_14090</name>
</gene>
<dbReference type="GO" id="GO:0016887">
    <property type="term" value="F:ATP hydrolysis activity"/>
    <property type="evidence" value="ECO:0007669"/>
    <property type="project" value="InterPro"/>
</dbReference>
<feature type="repeat" description="TPR" evidence="3">
    <location>
        <begin position="18"/>
        <end position="51"/>
    </location>
</feature>
<dbReference type="RefSeq" id="WP_122909615.1">
    <property type="nucleotide sequence ID" value="NZ_CBCSBE010000002.1"/>
</dbReference>
<dbReference type="Gene3D" id="1.25.40.10">
    <property type="entry name" value="Tetratricopeptide repeat domain"/>
    <property type="match status" value="1"/>
</dbReference>
<dbReference type="Gene3D" id="1.10.8.60">
    <property type="match status" value="1"/>
</dbReference>
<dbReference type="InterPro" id="IPR027417">
    <property type="entry name" value="P-loop_NTPase"/>
</dbReference>
<dbReference type="Proteomes" id="UP000282028">
    <property type="component" value="Unassembled WGS sequence"/>
</dbReference>
<dbReference type="OrthoDB" id="9809379at2"/>
<dbReference type="AlphaFoldDB" id="A0A3M8C9P7"/>
<dbReference type="SMART" id="SM00382">
    <property type="entry name" value="AAA"/>
    <property type="match status" value="1"/>
</dbReference>
<dbReference type="InterPro" id="IPR019734">
    <property type="entry name" value="TPR_rpt"/>
</dbReference>
<sequence length="393" mass="44172">MTKIDILKAMIARDQTNALAWFLLGLEYAERGKRNEALHAFTQALTHGDEEIRQKIVNERSQVLEETPLKKAIEDTDFFLAYESIPTLVTEGSSASVEEKGEDQEVSPVYLSDIGGMDAVKKAIQNKIIQPFQTMGHSGIFRKKGGGSSVLLYGPPGCGKSLFAKAIAGECQARFLHLPITESLSPYQGVNDAHIKELFDSAREQMPALLFFDELDALSNNRGKSSSLMLRRVIDQILWEIDQIKANADKILIVGATSMPWDVDPSCQRPGRFDKMIFVSPPDKEAREAIFRSKLAGRPSEPLDFSQLAAWTNLYSASDIEYVVELATEQVLHDILTKGIERPIQMSDLRESIAATRSTTIEWLRTMKSYIKYANEDGLYDDVECYLRRQKRL</sequence>
<evidence type="ECO:0000313" key="6">
    <source>
        <dbReference type="Proteomes" id="UP000282028"/>
    </source>
</evidence>
<keyword evidence="3" id="KW-0802">TPR repeat</keyword>
<dbReference type="InterPro" id="IPR050168">
    <property type="entry name" value="AAA_ATPase_domain"/>
</dbReference>
<keyword evidence="1" id="KW-0547">Nucleotide-binding</keyword>
<dbReference type="Pfam" id="PF00004">
    <property type="entry name" value="AAA"/>
    <property type="match status" value="1"/>
</dbReference>
<protein>
    <submittedName>
        <fullName evidence="5">AAA family ATPase</fullName>
    </submittedName>
</protein>
<proteinExistence type="predicted"/>
<dbReference type="EMBL" id="RHHR01000026">
    <property type="protein sequence ID" value="RNB72281.1"/>
    <property type="molecule type" value="Genomic_DNA"/>
</dbReference>
<feature type="domain" description="AAA+ ATPase" evidence="4">
    <location>
        <begin position="146"/>
        <end position="283"/>
    </location>
</feature>
<keyword evidence="2" id="KW-0067">ATP-binding</keyword>
<dbReference type="InterPro" id="IPR011990">
    <property type="entry name" value="TPR-like_helical_dom_sf"/>
</dbReference>
<dbReference type="InterPro" id="IPR003959">
    <property type="entry name" value="ATPase_AAA_core"/>
</dbReference>
<evidence type="ECO:0000313" key="5">
    <source>
        <dbReference type="EMBL" id="RNB72281.1"/>
    </source>
</evidence>
<dbReference type="SUPFAM" id="SSF52540">
    <property type="entry name" value="P-loop containing nucleoside triphosphate hydrolases"/>
    <property type="match status" value="1"/>
</dbReference>
<evidence type="ECO:0000256" key="2">
    <source>
        <dbReference type="ARBA" id="ARBA00022840"/>
    </source>
</evidence>
<dbReference type="SUPFAM" id="SSF48452">
    <property type="entry name" value="TPR-like"/>
    <property type="match status" value="1"/>
</dbReference>
<evidence type="ECO:0000259" key="4">
    <source>
        <dbReference type="SMART" id="SM00382"/>
    </source>
</evidence>
<evidence type="ECO:0000256" key="3">
    <source>
        <dbReference type="PROSITE-ProRule" id="PRU00339"/>
    </source>
</evidence>
<keyword evidence="6" id="KW-1185">Reference proteome</keyword>
<name>A0A3M8C9P7_9BACL</name>
<dbReference type="InterPro" id="IPR003593">
    <property type="entry name" value="AAA+_ATPase"/>
</dbReference>
<comment type="caution">
    <text evidence="5">The sequence shown here is derived from an EMBL/GenBank/DDBJ whole genome shotgun (WGS) entry which is preliminary data.</text>
</comment>
<reference evidence="5 6" key="1">
    <citation type="submission" date="2018-10" db="EMBL/GenBank/DDBJ databases">
        <title>Phylogenomics of Brevibacillus.</title>
        <authorList>
            <person name="Dunlap C."/>
        </authorList>
    </citation>
    <scope>NUCLEOTIDE SEQUENCE [LARGE SCALE GENOMIC DNA]</scope>
    <source>
        <strain evidence="5 6">JCM 12215</strain>
    </source>
</reference>
<evidence type="ECO:0000256" key="1">
    <source>
        <dbReference type="ARBA" id="ARBA00022741"/>
    </source>
</evidence>
<dbReference type="Gene3D" id="3.40.50.300">
    <property type="entry name" value="P-loop containing nucleotide triphosphate hydrolases"/>
    <property type="match status" value="1"/>
</dbReference>
<dbReference type="GO" id="GO:0005524">
    <property type="term" value="F:ATP binding"/>
    <property type="evidence" value="ECO:0007669"/>
    <property type="project" value="UniProtKB-KW"/>
</dbReference>
<dbReference type="PANTHER" id="PTHR23077:SF171">
    <property type="entry name" value="NUCLEAR VALOSIN-CONTAINING PROTEIN-LIKE"/>
    <property type="match status" value="1"/>
</dbReference>
<dbReference type="PROSITE" id="PS50005">
    <property type="entry name" value="TPR"/>
    <property type="match status" value="1"/>
</dbReference>